<dbReference type="AlphaFoldDB" id="A0A6S7GFR8"/>
<dbReference type="Proteomes" id="UP001152795">
    <property type="component" value="Unassembled WGS sequence"/>
</dbReference>
<evidence type="ECO:0000313" key="1">
    <source>
        <dbReference type="EMBL" id="CAB3983981.1"/>
    </source>
</evidence>
<dbReference type="OrthoDB" id="5985347at2759"/>
<proteinExistence type="predicted"/>
<dbReference type="EMBL" id="CACRXK020000682">
    <property type="protein sequence ID" value="CAB3983981.1"/>
    <property type="molecule type" value="Genomic_DNA"/>
</dbReference>
<dbReference type="SUPFAM" id="SSF56672">
    <property type="entry name" value="DNA/RNA polymerases"/>
    <property type="match status" value="1"/>
</dbReference>
<dbReference type="InterPro" id="IPR000477">
    <property type="entry name" value="RT_dom"/>
</dbReference>
<dbReference type="PANTHER" id="PTHR33332">
    <property type="entry name" value="REVERSE TRANSCRIPTASE DOMAIN-CONTAINING PROTEIN"/>
    <property type="match status" value="1"/>
</dbReference>
<name>A0A6S7GFR8_PARCT</name>
<keyword evidence="2" id="KW-1185">Reference proteome</keyword>
<protein>
    <submittedName>
        <fullName evidence="1">Uncharacterized protein</fullName>
    </submittedName>
</protein>
<dbReference type="Pfam" id="PF00078">
    <property type="entry name" value="RVT_1"/>
    <property type="match status" value="1"/>
</dbReference>
<accession>A0A6S7GFR8</accession>
<evidence type="ECO:0000313" key="2">
    <source>
        <dbReference type="Proteomes" id="UP001152795"/>
    </source>
</evidence>
<dbReference type="PROSITE" id="PS50878">
    <property type="entry name" value="RT_POL"/>
    <property type="match status" value="1"/>
</dbReference>
<sequence>MEWFTNFLFNRSQIVNYNGSLSEKFQLTSGVPQGSILGPLLFILYINDIDDRLSCANIIKYADDTVLFLAGRDVGEIEEQLTKEMQKVAQ</sequence>
<organism evidence="1 2">
    <name type="scientific">Paramuricea clavata</name>
    <name type="common">Red gorgonian</name>
    <name type="synonym">Violescent sea-whip</name>
    <dbReference type="NCBI Taxonomy" id="317549"/>
    <lineage>
        <taxon>Eukaryota</taxon>
        <taxon>Metazoa</taxon>
        <taxon>Cnidaria</taxon>
        <taxon>Anthozoa</taxon>
        <taxon>Octocorallia</taxon>
        <taxon>Malacalcyonacea</taxon>
        <taxon>Plexauridae</taxon>
        <taxon>Paramuricea</taxon>
    </lineage>
</organism>
<dbReference type="InterPro" id="IPR043502">
    <property type="entry name" value="DNA/RNA_pol_sf"/>
</dbReference>
<reference evidence="1" key="1">
    <citation type="submission" date="2020-04" db="EMBL/GenBank/DDBJ databases">
        <authorList>
            <person name="Alioto T."/>
            <person name="Alioto T."/>
            <person name="Gomez Garrido J."/>
        </authorList>
    </citation>
    <scope>NUCLEOTIDE SEQUENCE</scope>
    <source>
        <strain evidence="1">A484AB</strain>
    </source>
</reference>
<gene>
    <name evidence="1" type="ORF">PACLA_8A072144</name>
</gene>
<comment type="caution">
    <text evidence="1">The sequence shown here is derived from an EMBL/GenBank/DDBJ whole genome shotgun (WGS) entry which is preliminary data.</text>
</comment>